<dbReference type="Gene3D" id="3.40.50.720">
    <property type="entry name" value="NAD(P)-binding Rossmann-like Domain"/>
    <property type="match status" value="1"/>
</dbReference>
<dbReference type="RefSeq" id="WP_080150069.1">
    <property type="nucleotide sequence ID" value="NZ_FWEU01000004.1"/>
</dbReference>
<evidence type="ECO:0000313" key="5">
    <source>
        <dbReference type="Proteomes" id="UP000191133"/>
    </source>
</evidence>
<comment type="similarity">
    <text evidence="1">Belongs to the short-chain dehydrogenases/reductases (SDR) family.</text>
</comment>
<dbReference type="InterPro" id="IPR036291">
    <property type="entry name" value="NAD(P)-bd_dom_sf"/>
</dbReference>
<evidence type="ECO:0000256" key="1">
    <source>
        <dbReference type="ARBA" id="ARBA00006484"/>
    </source>
</evidence>
<dbReference type="PANTHER" id="PTHR44196:SF1">
    <property type="entry name" value="DEHYDROGENASE_REDUCTASE SDR FAMILY MEMBER 7B"/>
    <property type="match status" value="1"/>
</dbReference>
<evidence type="ECO:0000256" key="3">
    <source>
        <dbReference type="SAM" id="Phobius"/>
    </source>
</evidence>
<dbReference type="GO" id="GO:0016020">
    <property type="term" value="C:membrane"/>
    <property type="evidence" value="ECO:0007669"/>
    <property type="project" value="TreeGrafter"/>
</dbReference>
<feature type="transmembrane region" description="Helical" evidence="3">
    <location>
        <begin position="215"/>
        <end position="233"/>
    </location>
</feature>
<dbReference type="NCBIfam" id="NF005489">
    <property type="entry name" value="PRK07102.1"/>
    <property type="match status" value="1"/>
</dbReference>
<dbReference type="InterPro" id="IPR002347">
    <property type="entry name" value="SDR_fam"/>
</dbReference>
<dbReference type="PROSITE" id="PS00061">
    <property type="entry name" value="ADH_SHORT"/>
    <property type="match status" value="1"/>
</dbReference>
<evidence type="ECO:0000313" key="4">
    <source>
        <dbReference type="EMBL" id="SLM25542.1"/>
    </source>
</evidence>
<dbReference type="PRINTS" id="PR00081">
    <property type="entry name" value="GDHRDH"/>
</dbReference>
<dbReference type="InterPro" id="IPR020904">
    <property type="entry name" value="Sc_DH/Rdtase_CS"/>
</dbReference>
<dbReference type="EMBL" id="FWEU01000004">
    <property type="protein sequence ID" value="SLM25542.1"/>
    <property type="molecule type" value="Genomic_DNA"/>
</dbReference>
<protein>
    <submittedName>
        <fullName evidence="4">Short-chain dehydrogenase</fullName>
    </submittedName>
</protein>
<dbReference type="PANTHER" id="PTHR44196">
    <property type="entry name" value="DEHYDROGENASE/REDUCTASE SDR FAMILY MEMBER 7B"/>
    <property type="match status" value="1"/>
</dbReference>
<keyword evidence="2" id="KW-0560">Oxidoreductase</keyword>
<dbReference type="GO" id="GO:0016491">
    <property type="term" value="F:oxidoreductase activity"/>
    <property type="evidence" value="ECO:0007669"/>
    <property type="project" value="UniProtKB-KW"/>
</dbReference>
<gene>
    <name evidence="4" type="ORF">SAMN04488690_3293</name>
</gene>
<reference evidence="5" key="1">
    <citation type="submission" date="2016-10" db="EMBL/GenBank/DDBJ databases">
        <authorList>
            <person name="Varghese N."/>
        </authorList>
    </citation>
    <scope>NUCLEOTIDE SEQUENCE [LARGE SCALE GENOMIC DNA]</scope>
    <source>
        <strain evidence="5">92MFCol6.1</strain>
    </source>
</reference>
<dbReference type="Proteomes" id="UP000191133">
    <property type="component" value="Unassembled WGS sequence"/>
</dbReference>
<dbReference type="SUPFAM" id="SSF51735">
    <property type="entry name" value="NAD(P)-binding Rossmann-fold domains"/>
    <property type="match status" value="1"/>
</dbReference>
<accession>A0A1W1H1Q9</accession>
<keyword evidence="3" id="KW-0812">Transmembrane</keyword>
<dbReference type="Pfam" id="PF00106">
    <property type="entry name" value="adh_short"/>
    <property type="match status" value="1"/>
</dbReference>
<proteinExistence type="inferred from homology"/>
<keyword evidence="3" id="KW-1133">Transmembrane helix</keyword>
<sequence length="243" mass="25242">MQKILIIGATSAIAESVARLYAARGAALYLVGRSAGKLDAIAADLRVRGAPHVHSGVLDVNDVAAHGALLDNAWAALSGVDTVLIAHGTLPDQAACDASVALSLQEFATNGTSTIALCAALAQRLQPGASLAVISSVAGDRGRASNYLYGSAKAAVTAYLSGLGQRLRPAGINVLVIKPGFVDTPMTAAFKKGALWATPDKVAAGILRAIGKRKAVAYLPGFWWAIMMIIKNIPEFVFRRIKL</sequence>
<keyword evidence="3" id="KW-0472">Membrane</keyword>
<organism evidence="4 5">
    <name type="scientific">Stenotrophomonas indicatrix</name>
    <dbReference type="NCBI Taxonomy" id="2045451"/>
    <lineage>
        <taxon>Bacteria</taxon>
        <taxon>Pseudomonadati</taxon>
        <taxon>Pseudomonadota</taxon>
        <taxon>Gammaproteobacteria</taxon>
        <taxon>Lysobacterales</taxon>
        <taxon>Lysobacteraceae</taxon>
        <taxon>Stenotrophomonas</taxon>
    </lineage>
</organism>
<evidence type="ECO:0000256" key="2">
    <source>
        <dbReference type="ARBA" id="ARBA00023002"/>
    </source>
</evidence>
<dbReference type="AlphaFoldDB" id="A0A1W1H1Q9"/>
<name>A0A1W1H1Q9_9GAMM</name>